<dbReference type="EMBL" id="JAIVGD010000019">
    <property type="protein sequence ID" value="KAH0748066.1"/>
    <property type="molecule type" value="Genomic_DNA"/>
</dbReference>
<evidence type="ECO:0000313" key="1">
    <source>
        <dbReference type="EMBL" id="KAH0748066.1"/>
    </source>
</evidence>
<reference evidence="1 2" key="1">
    <citation type="journal article" date="2021" name="bioRxiv">
        <title>Chromosome-scale and haplotype-resolved genome assembly of a tetraploid potato cultivar.</title>
        <authorList>
            <person name="Sun H."/>
            <person name="Jiao W.-B."/>
            <person name="Krause K."/>
            <person name="Campoy J.A."/>
            <person name="Goel M."/>
            <person name="Folz-Donahue K."/>
            <person name="Kukat C."/>
            <person name="Huettel B."/>
            <person name="Schneeberger K."/>
        </authorList>
    </citation>
    <scope>NUCLEOTIDE SEQUENCE [LARGE SCALE GENOMIC DNA]</scope>
    <source>
        <strain evidence="1">SolTubOtavaFocal</strain>
        <tissue evidence="1">Leaves</tissue>
    </source>
</reference>
<organism evidence="1 2">
    <name type="scientific">Solanum tuberosum</name>
    <name type="common">Potato</name>
    <dbReference type="NCBI Taxonomy" id="4113"/>
    <lineage>
        <taxon>Eukaryota</taxon>
        <taxon>Viridiplantae</taxon>
        <taxon>Streptophyta</taxon>
        <taxon>Embryophyta</taxon>
        <taxon>Tracheophyta</taxon>
        <taxon>Spermatophyta</taxon>
        <taxon>Magnoliopsida</taxon>
        <taxon>eudicotyledons</taxon>
        <taxon>Gunneridae</taxon>
        <taxon>Pentapetalae</taxon>
        <taxon>asterids</taxon>
        <taxon>lamiids</taxon>
        <taxon>Solanales</taxon>
        <taxon>Solanaceae</taxon>
        <taxon>Solanoideae</taxon>
        <taxon>Solaneae</taxon>
        <taxon>Solanum</taxon>
    </lineage>
</organism>
<evidence type="ECO:0000313" key="2">
    <source>
        <dbReference type="Proteomes" id="UP000826656"/>
    </source>
</evidence>
<proteinExistence type="predicted"/>
<keyword evidence="2" id="KW-1185">Reference proteome</keyword>
<sequence length="60" mass="7177">MDAPARASMSQEEKCNKRRFEDGNELLLMPPYSKEEFLEKLDVRAFSFIFPYVYLLRPMK</sequence>
<comment type="caution">
    <text evidence="1">The sequence shown here is derived from an EMBL/GenBank/DDBJ whole genome shotgun (WGS) entry which is preliminary data.</text>
</comment>
<name>A0ABQ7UEK3_SOLTU</name>
<gene>
    <name evidence="1" type="ORF">KY290_027298</name>
</gene>
<accession>A0ABQ7UEK3</accession>
<dbReference type="Proteomes" id="UP000826656">
    <property type="component" value="Unassembled WGS sequence"/>
</dbReference>
<protein>
    <submittedName>
        <fullName evidence="1">Uncharacterized protein</fullName>
    </submittedName>
</protein>